<comment type="subcellular location">
    <subcellularLocation>
        <location evidence="2">Cytoplasm</location>
    </subcellularLocation>
</comment>
<feature type="domain" description="FAD/NAD(P)-binding" evidence="9">
    <location>
        <begin position="5"/>
        <end position="281"/>
    </location>
</feature>
<dbReference type="InterPro" id="IPR036188">
    <property type="entry name" value="FAD/NAD-bd_sf"/>
</dbReference>
<evidence type="ECO:0000256" key="6">
    <source>
        <dbReference type="ARBA" id="ARBA00022827"/>
    </source>
</evidence>
<proteinExistence type="inferred from homology"/>
<keyword evidence="8" id="KW-0520">NAD</keyword>
<dbReference type="RefSeq" id="WP_169197828.1">
    <property type="nucleotide sequence ID" value="NZ_WTVH02000008.1"/>
</dbReference>
<gene>
    <name evidence="11" type="ORF">GO608_04180</name>
</gene>
<dbReference type="Proteomes" id="UP000601990">
    <property type="component" value="Unassembled WGS sequence"/>
</dbReference>
<evidence type="ECO:0000256" key="1">
    <source>
        <dbReference type="ARBA" id="ARBA00001974"/>
    </source>
</evidence>
<keyword evidence="6" id="KW-0274">FAD</keyword>
<dbReference type="SUPFAM" id="SSF51905">
    <property type="entry name" value="FAD/NAD(P)-binding domain"/>
    <property type="match status" value="2"/>
</dbReference>
<dbReference type="InterPro" id="IPR023753">
    <property type="entry name" value="FAD/NAD-binding_dom"/>
</dbReference>
<evidence type="ECO:0000256" key="8">
    <source>
        <dbReference type="ARBA" id="ARBA00023027"/>
    </source>
</evidence>
<comment type="similarity">
    <text evidence="3">Belongs to the FAD-dependent oxidoreductase family.</text>
</comment>
<evidence type="ECO:0000256" key="3">
    <source>
        <dbReference type="ARBA" id="ARBA00006442"/>
    </source>
</evidence>
<name>A0ABX1MX14_9RHOO</name>
<feature type="domain" description="Rubredoxin binding" evidence="10">
    <location>
        <begin position="321"/>
        <end position="377"/>
    </location>
</feature>
<keyword evidence="4" id="KW-0963">Cytoplasm</keyword>
<dbReference type="Gene3D" id="3.50.50.60">
    <property type="entry name" value="FAD/NAD(P)-binding domain"/>
    <property type="match status" value="2"/>
</dbReference>
<comment type="caution">
    <text evidence="11">The sequence shown here is derived from an EMBL/GenBank/DDBJ whole genome shotgun (WGS) entry which is preliminary data.</text>
</comment>
<dbReference type="EMBL" id="WTVH01000005">
    <property type="protein sequence ID" value="NMF92524.1"/>
    <property type="molecule type" value="Genomic_DNA"/>
</dbReference>
<dbReference type="PRINTS" id="PR00411">
    <property type="entry name" value="PNDRDTASEI"/>
</dbReference>
<dbReference type="PANTHER" id="PTHR43429">
    <property type="entry name" value="PYRIDINE NUCLEOTIDE-DISULFIDE OXIDOREDUCTASE DOMAIN-CONTAINING"/>
    <property type="match status" value="1"/>
</dbReference>
<comment type="cofactor">
    <cofactor evidence="1">
        <name>FAD</name>
        <dbReference type="ChEBI" id="CHEBI:57692"/>
    </cofactor>
</comment>
<evidence type="ECO:0000313" key="12">
    <source>
        <dbReference type="Proteomes" id="UP000601990"/>
    </source>
</evidence>
<evidence type="ECO:0000256" key="7">
    <source>
        <dbReference type="ARBA" id="ARBA00023002"/>
    </source>
</evidence>
<keyword evidence="5" id="KW-0285">Flavoprotein</keyword>
<protein>
    <submittedName>
        <fullName evidence="11">FAD-dependent oxidoreductase</fullName>
    </submittedName>
</protein>
<evidence type="ECO:0000256" key="5">
    <source>
        <dbReference type="ARBA" id="ARBA00022630"/>
    </source>
</evidence>
<dbReference type="Pfam" id="PF18113">
    <property type="entry name" value="Rbx_binding"/>
    <property type="match status" value="1"/>
</dbReference>
<dbReference type="Gene3D" id="3.30.390.120">
    <property type="match status" value="1"/>
</dbReference>
<dbReference type="InterPro" id="IPR050260">
    <property type="entry name" value="FAD-bd_OxRdtase"/>
</dbReference>
<dbReference type="Pfam" id="PF07992">
    <property type="entry name" value="Pyr_redox_2"/>
    <property type="match status" value="1"/>
</dbReference>
<evidence type="ECO:0000256" key="4">
    <source>
        <dbReference type="ARBA" id="ARBA00022490"/>
    </source>
</evidence>
<evidence type="ECO:0000259" key="10">
    <source>
        <dbReference type="Pfam" id="PF18113"/>
    </source>
</evidence>
<keyword evidence="7" id="KW-0560">Oxidoreductase</keyword>
<keyword evidence="12" id="KW-1185">Reference proteome</keyword>
<organism evidence="11 12">
    <name type="scientific">Aromatoleum buckelii</name>
    <dbReference type="NCBI Taxonomy" id="200254"/>
    <lineage>
        <taxon>Bacteria</taxon>
        <taxon>Pseudomonadati</taxon>
        <taxon>Pseudomonadota</taxon>
        <taxon>Betaproteobacteria</taxon>
        <taxon>Rhodocyclales</taxon>
        <taxon>Rhodocyclaceae</taxon>
        <taxon>Aromatoleum</taxon>
    </lineage>
</organism>
<reference evidence="11" key="1">
    <citation type="submission" date="2019-12" db="EMBL/GenBank/DDBJ databases">
        <title>Comparative genomics gives insights into the taxonomy of the Azoarcus-Aromatoleum group and reveals separate origins of nif in the plant-associated Azoarcus and non-plant-associated Aromatoleum sub-groups.</title>
        <authorList>
            <person name="Lafos M."/>
            <person name="Maluk M."/>
            <person name="Batista M."/>
            <person name="Junghare M."/>
            <person name="Carmona M."/>
            <person name="Faoro H."/>
            <person name="Cruz L.M."/>
            <person name="Battistoni F."/>
            <person name="De Souza E."/>
            <person name="Pedrosa F."/>
            <person name="Chen W.-M."/>
            <person name="Poole P.S."/>
            <person name="Dixon R.A."/>
            <person name="James E.K."/>
        </authorList>
    </citation>
    <scope>NUCLEOTIDE SEQUENCE</scope>
    <source>
        <strain evidence="11">U120</strain>
    </source>
</reference>
<dbReference type="PANTHER" id="PTHR43429:SF3">
    <property type="entry name" value="NITRITE REDUCTASE [NAD(P)H]"/>
    <property type="match status" value="1"/>
</dbReference>
<accession>A0ABX1MX14</accession>
<dbReference type="PRINTS" id="PR00368">
    <property type="entry name" value="FADPNR"/>
</dbReference>
<evidence type="ECO:0000256" key="2">
    <source>
        <dbReference type="ARBA" id="ARBA00004496"/>
    </source>
</evidence>
<evidence type="ECO:0000259" key="9">
    <source>
        <dbReference type="Pfam" id="PF07992"/>
    </source>
</evidence>
<sequence length="379" mass="40734">MSAPLVIVGSGAAGYALLRALRQLDRDRPLVLITRDDGAAYEKFHLARALGGRKRARDLVLATVEQMAHRYGATILAHRHVLRIDRLRHELVMREGRYGYGQLVLATGAAPLRQPGLRGTAASRALTLGSLADYAYLRSELAGRNRVVVLGGGLAGCELADNLARSGCHVTLLEPANQLLAETLPTLSAARVAQALQAAGVQVMTEDGIQRIDQGPDELELTTLAGVRFSADLMVLARGASPRTELARDAGLAVARGVVVDQALGTADPDIFALGECAEIDGRLFRLPEDIEAGAQVLAEVLCGRKRRMRWPARLRRLQIESCPVAVCEPPPLAGEWHEAATQRGVRAVFRDRRGALRGFALLGDQVAAAERLLGELGR</sequence>
<evidence type="ECO:0000313" key="11">
    <source>
        <dbReference type="EMBL" id="NMF92524.1"/>
    </source>
</evidence>
<dbReference type="InterPro" id="IPR041364">
    <property type="entry name" value="Rbx-bd"/>
</dbReference>